<dbReference type="InterPro" id="IPR011009">
    <property type="entry name" value="Kinase-like_dom_sf"/>
</dbReference>
<dbReference type="SMART" id="SM00220">
    <property type="entry name" value="S_TKc"/>
    <property type="match status" value="1"/>
</dbReference>
<name>A0A8C4S3T7_ERPCA</name>
<protein>
    <submittedName>
        <fullName evidence="4">PEAK1 related, kinase-activating pseudokinase 1</fullName>
    </submittedName>
</protein>
<dbReference type="Ensembl" id="ENSECRT00000010844.1">
    <property type="protein sequence ID" value="ENSECRP00000010666.1"/>
    <property type="gene ID" value="ENSECRG00000007098.1"/>
</dbReference>
<accession>A0A8C4S3T7</accession>
<evidence type="ECO:0000313" key="4">
    <source>
        <dbReference type="Ensembl" id="ENSECRP00000010666.1"/>
    </source>
</evidence>
<feature type="region of interest" description="Disordered" evidence="2">
    <location>
        <begin position="197"/>
        <end position="216"/>
    </location>
</feature>
<feature type="compositionally biased region" description="Basic and acidic residues" evidence="2">
    <location>
        <begin position="492"/>
        <end position="504"/>
    </location>
</feature>
<evidence type="ECO:0000259" key="3">
    <source>
        <dbReference type="PROSITE" id="PS50011"/>
    </source>
</evidence>
<reference evidence="4" key="2">
    <citation type="submission" date="2025-08" db="UniProtKB">
        <authorList>
            <consortium name="Ensembl"/>
        </authorList>
    </citation>
    <scope>IDENTIFICATION</scope>
</reference>
<dbReference type="InterPro" id="IPR000719">
    <property type="entry name" value="Prot_kinase_dom"/>
</dbReference>
<reference evidence="4" key="1">
    <citation type="submission" date="2021-06" db="EMBL/GenBank/DDBJ databases">
        <authorList>
            <consortium name="Wellcome Sanger Institute Data Sharing"/>
        </authorList>
    </citation>
    <scope>NUCLEOTIDE SEQUENCE [LARGE SCALE GENOMIC DNA]</scope>
</reference>
<feature type="region of interest" description="Disordered" evidence="2">
    <location>
        <begin position="692"/>
        <end position="727"/>
    </location>
</feature>
<evidence type="ECO:0000256" key="2">
    <source>
        <dbReference type="SAM" id="MobiDB-lite"/>
    </source>
</evidence>
<proteinExistence type="inferred from homology"/>
<feature type="region of interest" description="Disordered" evidence="2">
    <location>
        <begin position="607"/>
        <end position="680"/>
    </location>
</feature>
<feature type="region of interest" description="Disordered" evidence="2">
    <location>
        <begin position="467"/>
        <end position="537"/>
    </location>
</feature>
<dbReference type="InterPro" id="IPR051511">
    <property type="entry name" value="MitoQC_Scaffold_Kinases"/>
</dbReference>
<evidence type="ECO:0000313" key="5">
    <source>
        <dbReference type="Proteomes" id="UP000694620"/>
    </source>
</evidence>
<dbReference type="GO" id="GO:0004672">
    <property type="term" value="F:protein kinase activity"/>
    <property type="evidence" value="ECO:0007669"/>
    <property type="project" value="InterPro"/>
</dbReference>
<feature type="compositionally biased region" description="Low complexity" evidence="2">
    <location>
        <begin position="845"/>
        <end position="866"/>
    </location>
</feature>
<comment type="similarity">
    <text evidence="1">Belongs to the protein kinase superfamily.</text>
</comment>
<dbReference type="PANTHER" id="PTHR22972">
    <property type="entry name" value="SERINE/THREONINE PROTEIN KINASE"/>
    <property type="match status" value="1"/>
</dbReference>
<dbReference type="PROSITE" id="PS00109">
    <property type="entry name" value="PROTEIN_KINASE_TYR"/>
    <property type="match status" value="1"/>
</dbReference>
<feature type="region of interest" description="Disordered" evidence="2">
    <location>
        <begin position="845"/>
        <end position="867"/>
    </location>
</feature>
<dbReference type="GO" id="GO:0005524">
    <property type="term" value="F:ATP binding"/>
    <property type="evidence" value="ECO:0007669"/>
    <property type="project" value="InterPro"/>
</dbReference>
<dbReference type="Gene3D" id="1.10.510.10">
    <property type="entry name" value="Transferase(Phosphotransferase) domain 1"/>
    <property type="match status" value="1"/>
</dbReference>
<feature type="domain" description="Protein kinase" evidence="3">
    <location>
        <begin position="929"/>
        <end position="1239"/>
    </location>
</feature>
<dbReference type="PANTHER" id="PTHR22972:SF3">
    <property type="entry name" value="INACTIVE TYROSINE-PROTEIN KINASE PRAG1"/>
    <property type="match status" value="1"/>
</dbReference>
<dbReference type="GeneTree" id="ENSGT00940000157066"/>
<organism evidence="4 5">
    <name type="scientific">Erpetoichthys calabaricus</name>
    <name type="common">Rope fish</name>
    <name type="synonym">Calamoichthys calabaricus</name>
    <dbReference type="NCBI Taxonomy" id="27687"/>
    <lineage>
        <taxon>Eukaryota</taxon>
        <taxon>Metazoa</taxon>
        <taxon>Chordata</taxon>
        <taxon>Craniata</taxon>
        <taxon>Vertebrata</taxon>
        <taxon>Euteleostomi</taxon>
        <taxon>Actinopterygii</taxon>
        <taxon>Polypteriformes</taxon>
        <taxon>Polypteridae</taxon>
        <taxon>Erpetoichthys</taxon>
    </lineage>
</organism>
<feature type="compositionally biased region" description="Polar residues" evidence="2">
    <location>
        <begin position="622"/>
        <end position="643"/>
    </location>
</feature>
<gene>
    <name evidence="4" type="primary">PRAG1</name>
</gene>
<feature type="compositionally biased region" description="Low complexity" evidence="2">
    <location>
        <begin position="508"/>
        <end position="531"/>
    </location>
</feature>
<keyword evidence="5" id="KW-1185">Reference proteome</keyword>
<evidence type="ECO:0000256" key="1">
    <source>
        <dbReference type="ARBA" id="ARBA00038349"/>
    </source>
</evidence>
<dbReference type="Proteomes" id="UP000694620">
    <property type="component" value="Chromosome 7"/>
</dbReference>
<sequence length="1320" mass="146256">MSVCSDFAEHMWKPDSCKNCFYPRSSHRLQRNFETLAKAVSPTSTSALWSKTESAEEDYVVSPSYSKPTIAVKPTMMNSDVVEIWSDMNMNSGVQQGNQKSPTEKSTKMPTKVFIDSNSNNGLRDISPNTTSTLNGYSKFLPAGALPSLEHKLNSHGNSAFISNIFISQEDGRVPFVYRENEPQLSKSYKEQLVKSPRNSCLNSDRKTTGSFEGGGGRTFSTETCDSRGEGTWCLSNVNEQHAPFEIAVNIVVPAGGISENSDLSHTVLAQEKGANDTSAALQCAKSKGLSSLPEAASQIDSFSLQSISECLDNTQELDHCKALPSKSLECSLVQAQSEPIYAESTKRIKKLLSESKTNSGQPQVRNTFHKTPELSESIEGSCSNEKEAVDLASSWAKITVMAAHTEEENRTFCLSSPDSAVSIQWQHISPSPVQEAGSPLTPFQWPHGNSTQQVPDLWPVAKSGSTMLHPKSSAHPSLAVSPKLSPSLCESGKENTETLRYTEHPTSFSSIQLQSKSSGNIGNSGSSISASERRHKYQHSAWNREYKIVEEEEAAVVNEETTQQSKAPSISCSSVSGQRAQEARLENAVMCSSEYNNHGLAYNGAGHHHAGRAPDQDRCSRNTQCTSESRPSSNSEHTSTLNELAPPPPPPKKHHRTSNKMSQSNSDLEKASHGSVESLTHSLKGLHCGIPATSTDSLHSDSRTYADAGHQEHTRSPSPPLFIKGASPLASQYDASVADYTQSLLPPPLPEKKMINRTISAPDGARDRRVIHNRSSPHLNLSSSESNMCTTEKLQLSTPSSPVDQRNIFSSNESLERCHPTATHPLRSQTMDEVTGRRKARLGLGAKSGGSFSSSPQLSTPSSGSHLQLHTLLSNIDSREGVYAKLGSLYAESLRRLALKCEERFTRGQKNPLRFDESSWSLFKLTCNKPCCIAGDSVYYSASCAKDPKNDYAVKICKNRNPESKQSHFYGLEVQQNLPPHFNVQQDCGHFIACVPLSMLPPGEAAGLICNSQHEQEAPRSRDLGTSNQTDSERVVVITREVPYQTTADFVKEWATYHRDQPEWYERWVCFLLLQLCNGLEYLKEHGVIHRDLCLENLLLVHHSKRSSSESKAQRQLPRLVISNFAKAKQRTASTTLDPKYKKDQARLAPEIVSASQYKKFDEFQAGILIYELLHQPNPFEVSPKLKEQEYSCKDLPEIPDASIYSAGLQQLAHLLLEPDPIKRIHIQEAKRILQSLLWGPRKDLLEQQWEQRHNDHVLAEGLHNWLDVKRALLMMKFAEKSLEPEQSVELEDWLCCQYFAVANPASLCRTAELLHFSE</sequence>
<dbReference type="SUPFAM" id="SSF56112">
    <property type="entry name" value="Protein kinase-like (PK-like)"/>
    <property type="match status" value="1"/>
</dbReference>
<dbReference type="InterPro" id="IPR008266">
    <property type="entry name" value="Tyr_kinase_AS"/>
</dbReference>
<reference evidence="4" key="3">
    <citation type="submission" date="2025-09" db="UniProtKB">
        <authorList>
            <consortium name="Ensembl"/>
        </authorList>
    </citation>
    <scope>IDENTIFICATION</scope>
</reference>
<dbReference type="Pfam" id="PF00069">
    <property type="entry name" value="Pkinase"/>
    <property type="match status" value="1"/>
</dbReference>
<feature type="compositionally biased region" description="Basic and acidic residues" evidence="2">
    <location>
        <begin position="699"/>
        <end position="716"/>
    </location>
</feature>
<dbReference type="PROSITE" id="PS50011">
    <property type="entry name" value="PROTEIN_KINASE_DOM"/>
    <property type="match status" value="1"/>
</dbReference>